<evidence type="ECO:0000256" key="1">
    <source>
        <dbReference type="SAM" id="MobiDB-lite"/>
    </source>
</evidence>
<dbReference type="AlphaFoldDB" id="A0A1Q8EMT3"/>
<feature type="region of interest" description="Disordered" evidence="1">
    <location>
        <begin position="58"/>
        <end position="86"/>
    </location>
</feature>
<accession>A0A1Q8EMT3</accession>
<protein>
    <submittedName>
        <fullName evidence="3">Uncharacterized protein</fullName>
    </submittedName>
</protein>
<feature type="compositionally biased region" description="Basic and acidic residues" evidence="1">
    <location>
        <begin position="76"/>
        <end position="86"/>
    </location>
</feature>
<evidence type="ECO:0000313" key="4">
    <source>
        <dbReference type="Proteomes" id="UP000185578"/>
    </source>
</evidence>
<dbReference type="OrthoDB" id="6945961at2"/>
<reference evidence="3 4" key="1">
    <citation type="submission" date="2016-12" db="EMBL/GenBank/DDBJ databases">
        <authorList>
            <person name="Song W.-J."/>
            <person name="Kurnit D.M."/>
        </authorList>
    </citation>
    <scope>NUCLEOTIDE SEQUENCE [LARGE SCALE GENOMIC DNA]</scope>
    <source>
        <strain evidence="3 4">PCL1601</strain>
    </source>
</reference>
<feature type="signal peptide" evidence="2">
    <location>
        <begin position="1"/>
        <end position="20"/>
    </location>
</feature>
<organism evidence="3 4">
    <name type="scientific">Pseudomonas chlororaphis</name>
    <dbReference type="NCBI Taxonomy" id="587753"/>
    <lineage>
        <taxon>Bacteria</taxon>
        <taxon>Pseudomonadati</taxon>
        <taxon>Pseudomonadota</taxon>
        <taxon>Gammaproteobacteria</taxon>
        <taxon>Pseudomonadales</taxon>
        <taxon>Pseudomonadaceae</taxon>
        <taxon>Pseudomonas</taxon>
    </lineage>
</organism>
<proteinExistence type="predicted"/>
<name>A0A1Q8EMT3_9PSED</name>
<feature type="chain" id="PRO_5012118651" evidence="2">
    <location>
        <begin position="21"/>
        <end position="86"/>
    </location>
</feature>
<comment type="caution">
    <text evidence="3">The sequence shown here is derived from an EMBL/GenBank/DDBJ whole genome shotgun (WGS) entry which is preliminary data.</text>
</comment>
<evidence type="ECO:0000256" key="2">
    <source>
        <dbReference type="SAM" id="SignalP"/>
    </source>
</evidence>
<evidence type="ECO:0000313" key="3">
    <source>
        <dbReference type="EMBL" id="OLF53081.1"/>
    </source>
</evidence>
<sequence length="86" mass="9510">MITRILAVLLLAAIPAYSMAHNEYSIGSTEIELDVIELSADQKIKLSHLKIYADNEHYDDEGAIDNPPPSSPLNTTDDRDLSLTQL</sequence>
<keyword evidence="2" id="KW-0732">Signal</keyword>
<gene>
    <name evidence="3" type="ORF">BTN82_19435</name>
</gene>
<dbReference type="EMBL" id="MSCT01000018">
    <property type="protein sequence ID" value="OLF53081.1"/>
    <property type="molecule type" value="Genomic_DNA"/>
</dbReference>
<dbReference type="Proteomes" id="UP000185578">
    <property type="component" value="Unassembled WGS sequence"/>
</dbReference>